<dbReference type="AlphaFoldDB" id="A0A1H2SXY4"/>
<dbReference type="Gene3D" id="3.50.50.60">
    <property type="entry name" value="FAD/NAD(P)-binding domain"/>
    <property type="match status" value="1"/>
</dbReference>
<dbReference type="PANTHER" id="PTHR42685">
    <property type="entry name" value="GERANYLGERANYL DIPHOSPHATE REDUCTASE"/>
    <property type="match status" value="1"/>
</dbReference>
<proteinExistence type="predicted"/>
<accession>A0A1H2SXY4</accession>
<dbReference type="Proteomes" id="UP000198816">
    <property type="component" value="Unassembled WGS sequence"/>
</dbReference>
<dbReference type="EMBL" id="FNNZ01000003">
    <property type="protein sequence ID" value="SDW36462.1"/>
    <property type="molecule type" value="Genomic_DNA"/>
</dbReference>
<keyword evidence="2" id="KW-1185">Reference proteome</keyword>
<evidence type="ECO:0000313" key="1">
    <source>
        <dbReference type="EMBL" id="SDW36462.1"/>
    </source>
</evidence>
<organism evidence="1 2">
    <name type="scientific">Thiocapsa roseopersicina</name>
    <dbReference type="NCBI Taxonomy" id="1058"/>
    <lineage>
        <taxon>Bacteria</taxon>
        <taxon>Pseudomonadati</taxon>
        <taxon>Pseudomonadota</taxon>
        <taxon>Gammaproteobacteria</taxon>
        <taxon>Chromatiales</taxon>
        <taxon>Chromatiaceae</taxon>
        <taxon>Thiocapsa</taxon>
    </lineage>
</organism>
<reference evidence="2" key="1">
    <citation type="submission" date="2016-10" db="EMBL/GenBank/DDBJ databases">
        <authorList>
            <person name="Varghese N."/>
            <person name="Submissions S."/>
        </authorList>
    </citation>
    <scope>NUCLEOTIDE SEQUENCE [LARGE SCALE GENOMIC DNA]</scope>
    <source>
        <strain evidence="2">DSM 217</strain>
    </source>
</reference>
<dbReference type="OrthoDB" id="9785276at2"/>
<sequence length="338" mass="37494">MTKTNVIIVGGGPAGSSCAWQLRRRGLDCLILDKAVFPRPKLCGGWITPELVADLEMDIAAYPHRFLTFEVTRAHLFGIGLTMRSPQHSIRRVEFDDWLLKRSGAEVITHQVKHIERTPNGYRIDDRFECAALVGAGGTACPVYRTLFREINPRARWLQVAALEQELPYSWEDPDCHLWFFEKGLPGYSWYVPKQNGYLNLGVGGMAQRLQEKGASIHRHWEHFVATLHRRRLIDEGLALKPQGYSYYLRDGVQTIQNANAFLVGDAAGLATRDLAEGIGPAIRSGILAADSIADGGEYTLESVSRYSLGAGLPRRALAYGLARQKVASPAVSLPNPD</sequence>
<dbReference type="InterPro" id="IPR036188">
    <property type="entry name" value="FAD/NAD-bd_sf"/>
</dbReference>
<dbReference type="PROSITE" id="PS51257">
    <property type="entry name" value="PROKAR_LIPOPROTEIN"/>
    <property type="match status" value="1"/>
</dbReference>
<gene>
    <name evidence="1" type="ORF">SAMN05421783_103195</name>
</gene>
<dbReference type="STRING" id="1058.SAMN05421783_103195"/>
<evidence type="ECO:0000313" key="2">
    <source>
        <dbReference type="Proteomes" id="UP000198816"/>
    </source>
</evidence>
<dbReference type="PANTHER" id="PTHR42685:SF22">
    <property type="entry name" value="CONDITIONED MEDIUM FACTOR RECEPTOR 1"/>
    <property type="match status" value="1"/>
</dbReference>
<dbReference type="InterPro" id="IPR050407">
    <property type="entry name" value="Geranylgeranyl_reductase"/>
</dbReference>
<dbReference type="SUPFAM" id="SSF51905">
    <property type="entry name" value="FAD/NAD(P)-binding domain"/>
    <property type="match status" value="1"/>
</dbReference>
<dbReference type="PRINTS" id="PR00420">
    <property type="entry name" value="RNGMNOXGNASE"/>
</dbReference>
<dbReference type="RefSeq" id="WP_093028778.1">
    <property type="nucleotide sequence ID" value="NZ_FNNZ01000003.1"/>
</dbReference>
<dbReference type="Pfam" id="PF13450">
    <property type="entry name" value="NAD_binding_8"/>
    <property type="match status" value="1"/>
</dbReference>
<protein>
    <submittedName>
        <fullName evidence="1">Dehydrogenase (Flavoprotein)</fullName>
    </submittedName>
</protein>
<name>A0A1H2SXY4_THIRO</name>